<proteinExistence type="predicted"/>
<feature type="compositionally biased region" description="Basic and acidic residues" evidence="1">
    <location>
        <begin position="69"/>
        <end position="82"/>
    </location>
</feature>
<evidence type="ECO:0000313" key="2">
    <source>
        <dbReference type="EMBL" id="MPC31804.1"/>
    </source>
</evidence>
<dbReference type="AlphaFoldDB" id="A0A5B7EGY1"/>
<name>A0A5B7EGY1_PORTR</name>
<evidence type="ECO:0000313" key="3">
    <source>
        <dbReference type="Proteomes" id="UP000324222"/>
    </source>
</evidence>
<evidence type="ECO:0000256" key="1">
    <source>
        <dbReference type="SAM" id="MobiDB-lite"/>
    </source>
</evidence>
<feature type="region of interest" description="Disordered" evidence="1">
    <location>
        <begin position="40"/>
        <end position="90"/>
    </location>
</feature>
<reference evidence="2 3" key="1">
    <citation type="submission" date="2019-05" db="EMBL/GenBank/DDBJ databases">
        <title>Another draft genome of Portunus trituberculatus and its Hox gene families provides insights of decapod evolution.</title>
        <authorList>
            <person name="Jeong J.-H."/>
            <person name="Song I."/>
            <person name="Kim S."/>
            <person name="Choi T."/>
            <person name="Kim D."/>
            <person name="Ryu S."/>
            <person name="Kim W."/>
        </authorList>
    </citation>
    <scope>NUCLEOTIDE SEQUENCE [LARGE SCALE GENOMIC DNA]</scope>
    <source>
        <tissue evidence="2">Muscle</tissue>
    </source>
</reference>
<dbReference type="EMBL" id="VSRR010002507">
    <property type="protein sequence ID" value="MPC31804.1"/>
    <property type="molecule type" value="Genomic_DNA"/>
</dbReference>
<accession>A0A5B7EGY1</accession>
<sequence length="146" mass="16131">MKVFPAPARGGEGPTVWLYNLGRQGTLQCTPTHQGPLPTLPPSLPGTVQWPSPRPPLDTITPVRNAAGGRDDIAQKRGREDSPLSVEQRSRKLRTIKNSLLQSAIFSHPKPLQERWGHEHITPSPLKRLLLKAPTLEIHSPDSLLK</sequence>
<dbReference type="Proteomes" id="UP000324222">
    <property type="component" value="Unassembled WGS sequence"/>
</dbReference>
<organism evidence="2 3">
    <name type="scientific">Portunus trituberculatus</name>
    <name type="common">Swimming crab</name>
    <name type="synonym">Neptunus trituberculatus</name>
    <dbReference type="NCBI Taxonomy" id="210409"/>
    <lineage>
        <taxon>Eukaryota</taxon>
        <taxon>Metazoa</taxon>
        <taxon>Ecdysozoa</taxon>
        <taxon>Arthropoda</taxon>
        <taxon>Crustacea</taxon>
        <taxon>Multicrustacea</taxon>
        <taxon>Malacostraca</taxon>
        <taxon>Eumalacostraca</taxon>
        <taxon>Eucarida</taxon>
        <taxon>Decapoda</taxon>
        <taxon>Pleocyemata</taxon>
        <taxon>Brachyura</taxon>
        <taxon>Eubrachyura</taxon>
        <taxon>Portunoidea</taxon>
        <taxon>Portunidae</taxon>
        <taxon>Portuninae</taxon>
        <taxon>Portunus</taxon>
    </lineage>
</organism>
<protein>
    <submittedName>
        <fullName evidence="2">Uncharacterized protein</fullName>
    </submittedName>
</protein>
<keyword evidence="3" id="KW-1185">Reference proteome</keyword>
<comment type="caution">
    <text evidence="2">The sequence shown here is derived from an EMBL/GenBank/DDBJ whole genome shotgun (WGS) entry which is preliminary data.</text>
</comment>
<gene>
    <name evidence="2" type="ORF">E2C01_025101</name>
</gene>